<dbReference type="GO" id="GO:0009306">
    <property type="term" value="P:protein secretion"/>
    <property type="evidence" value="ECO:0007669"/>
    <property type="project" value="UniProtKB-UniRule"/>
</dbReference>
<evidence type="ECO:0000256" key="4">
    <source>
        <dbReference type="ARBA" id="ARBA00022475"/>
    </source>
</evidence>
<dbReference type="InterPro" id="IPR005838">
    <property type="entry name" value="T3SS_IM_P"/>
</dbReference>
<evidence type="ECO:0000256" key="1">
    <source>
        <dbReference type="ARBA" id="ARBA00006257"/>
    </source>
</evidence>
<organism evidence="13 14">
    <name type="scientific">Maridesulfovibrio ferrireducens</name>
    <dbReference type="NCBI Taxonomy" id="246191"/>
    <lineage>
        <taxon>Bacteria</taxon>
        <taxon>Pseudomonadati</taxon>
        <taxon>Thermodesulfobacteriota</taxon>
        <taxon>Desulfovibrionia</taxon>
        <taxon>Desulfovibrionales</taxon>
        <taxon>Desulfovibrionaceae</taxon>
        <taxon>Maridesulfovibrio</taxon>
    </lineage>
</organism>
<feature type="transmembrane region" description="Helical" evidence="12">
    <location>
        <begin position="204"/>
        <end position="224"/>
    </location>
</feature>
<dbReference type="AlphaFoldDB" id="A0A1G9C482"/>
<evidence type="ECO:0000256" key="2">
    <source>
        <dbReference type="ARBA" id="ARBA00021714"/>
    </source>
</evidence>
<evidence type="ECO:0000256" key="12">
    <source>
        <dbReference type="RuleBase" id="RU362069"/>
    </source>
</evidence>
<dbReference type="GO" id="GO:0044781">
    <property type="term" value="P:bacterial-type flagellum organization"/>
    <property type="evidence" value="ECO:0007669"/>
    <property type="project" value="UniProtKB-UniRule"/>
</dbReference>
<dbReference type="NCBIfam" id="NF009438">
    <property type="entry name" value="PRK12797.1"/>
    <property type="match status" value="1"/>
</dbReference>
<evidence type="ECO:0000256" key="10">
    <source>
        <dbReference type="ARBA" id="ARBA00023143"/>
    </source>
</evidence>
<dbReference type="PROSITE" id="PS01061">
    <property type="entry name" value="FLIP_2"/>
    <property type="match status" value="1"/>
</dbReference>
<keyword evidence="4 12" id="KW-1003">Cell membrane</keyword>
<comment type="similarity">
    <text evidence="1 12">Belongs to the FliP/MopC/SpaP family.</text>
</comment>
<evidence type="ECO:0000256" key="7">
    <source>
        <dbReference type="ARBA" id="ARBA00022927"/>
    </source>
</evidence>
<evidence type="ECO:0000256" key="5">
    <source>
        <dbReference type="ARBA" id="ARBA00022692"/>
    </source>
</evidence>
<keyword evidence="8 12" id="KW-1133">Transmembrane helix</keyword>
<evidence type="ECO:0000313" key="13">
    <source>
        <dbReference type="EMBL" id="SDK46436.1"/>
    </source>
</evidence>
<dbReference type="InterPro" id="IPR005837">
    <property type="entry name" value="FliP"/>
</dbReference>
<reference evidence="14" key="1">
    <citation type="submission" date="2016-10" db="EMBL/GenBank/DDBJ databases">
        <authorList>
            <person name="Varghese N."/>
            <person name="Submissions S."/>
        </authorList>
    </citation>
    <scope>NUCLEOTIDE SEQUENCE [LARGE SCALE GENOMIC DNA]</scope>
    <source>
        <strain evidence="14">DSM 16995</strain>
    </source>
</reference>
<feature type="transmembrane region" description="Helical" evidence="12">
    <location>
        <begin position="103"/>
        <end position="122"/>
    </location>
</feature>
<evidence type="ECO:0000313" key="14">
    <source>
        <dbReference type="Proteomes" id="UP000199053"/>
    </source>
</evidence>
<name>A0A1G9C482_9BACT</name>
<evidence type="ECO:0000256" key="11">
    <source>
        <dbReference type="ARBA" id="ARBA00023225"/>
    </source>
</evidence>
<proteinExistence type="inferred from homology"/>
<evidence type="ECO:0000256" key="8">
    <source>
        <dbReference type="ARBA" id="ARBA00022989"/>
    </source>
</evidence>
<keyword evidence="5 12" id="KW-0812">Transmembrane</keyword>
<sequence length="261" mass="29051">MKKILPDFLKKKIPALLTLSAILLLVLPAVVFAQDQTIPTLTLNLAAGQDEPEQVSRLLEILFLLTVLGMAPSILLTMTSFTRIIIVFHFLRQAMGTQQMPPNQILASLAIFMTVVIMMPTGKAVNNTALQPYLNEEIGFKEALENAQIPVRKFLFKHTREKDLSIFYSITGEARPETKEDVNTMLLVAAYTISELKTGFTIGFLIYVPFLILDMVIASILLAMGMMMLPPAMVSLPFKILLFIMVDGWSLLTGSLVNTFQ</sequence>
<dbReference type="OrthoDB" id="9805111at2"/>
<evidence type="ECO:0000256" key="3">
    <source>
        <dbReference type="ARBA" id="ARBA00022448"/>
    </source>
</evidence>
<dbReference type="PANTHER" id="PTHR30587">
    <property type="entry name" value="FLAGELLAR BIOSYNTHETIC PROTEIN FLIP"/>
    <property type="match status" value="1"/>
</dbReference>
<keyword evidence="7 12" id="KW-0653">Protein transport</keyword>
<evidence type="ECO:0000256" key="6">
    <source>
        <dbReference type="ARBA" id="ARBA00022795"/>
    </source>
</evidence>
<evidence type="ECO:0000256" key="9">
    <source>
        <dbReference type="ARBA" id="ARBA00023136"/>
    </source>
</evidence>
<keyword evidence="6 12" id="KW-1005">Bacterial flagellum biogenesis</keyword>
<dbReference type="NCBIfam" id="TIGR01103">
    <property type="entry name" value="fliP"/>
    <property type="match status" value="1"/>
</dbReference>
<protein>
    <recommendedName>
        <fullName evidence="2 12">Flagellar biosynthetic protein FliP</fullName>
    </recommendedName>
</protein>
<dbReference type="GO" id="GO:0009425">
    <property type="term" value="C:bacterial-type flagellum basal body"/>
    <property type="evidence" value="ECO:0007669"/>
    <property type="project" value="UniProtKB-SubCell"/>
</dbReference>
<dbReference type="PRINTS" id="PR00951">
    <property type="entry name" value="FLGBIOSNFLIP"/>
</dbReference>
<keyword evidence="13" id="KW-0282">Flagellum</keyword>
<gene>
    <name evidence="12" type="primary">fliP</name>
    <name evidence="13" type="ORF">SAMN05660337_0535</name>
</gene>
<dbReference type="PANTHER" id="PTHR30587:SF0">
    <property type="entry name" value="FLAGELLAR BIOSYNTHETIC PROTEIN FLIP"/>
    <property type="match status" value="1"/>
</dbReference>
<keyword evidence="10" id="KW-0975">Bacterial flagellum</keyword>
<dbReference type="Pfam" id="PF00813">
    <property type="entry name" value="FliP"/>
    <property type="match status" value="1"/>
</dbReference>
<keyword evidence="11 12" id="KW-1006">Bacterial flagellum protein export</keyword>
<keyword evidence="14" id="KW-1185">Reference proteome</keyword>
<dbReference type="EMBL" id="FNGA01000001">
    <property type="protein sequence ID" value="SDK46436.1"/>
    <property type="molecule type" value="Genomic_DNA"/>
</dbReference>
<accession>A0A1G9C482</accession>
<keyword evidence="13" id="KW-0969">Cilium</keyword>
<keyword evidence="9 12" id="KW-0472">Membrane</keyword>
<feature type="transmembrane region" description="Helical" evidence="12">
    <location>
        <begin position="236"/>
        <end position="257"/>
    </location>
</feature>
<dbReference type="STRING" id="246191.SAMN05660337_0535"/>
<dbReference type="PRINTS" id="PR01302">
    <property type="entry name" value="TYPE3IMPPROT"/>
</dbReference>
<dbReference type="GO" id="GO:0005886">
    <property type="term" value="C:plasma membrane"/>
    <property type="evidence" value="ECO:0007669"/>
    <property type="project" value="UniProtKB-SubCell"/>
</dbReference>
<dbReference type="Proteomes" id="UP000199053">
    <property type="component" value="Unassembled WGS sequence"/>
</dbReference>
<dbReference type="RefSeq" id="WP_092157966.1">
    <property type="nucleotide sequence ID" value="NZ_FNGA01000001.1"/>
</dbReference>
<keyword evidence="3 12" id="KW-0813">Transport</keyword>
<feature type="transmembrane region" description="Helical" evidence="12">
    <location>
        <begin position="61"/>
        <end position="91"/>
    </location>
</feature>
<keyword evidence="13" id="KW-0966">Cell projection</keyword>
<comment type="subcellular location">
    <subcellularLocation>
        <location evidence="12">Cell membrane</location>
        <topology evidence="12">Multi-pass membrane protein</topology>
    </subcellularLocation>
    <subcellularLocation>
        <location evidence="12">Bacterial flagellum basal body</location>
    </subcellularLocation>
</comment>
<comment type="function">
    <text evidence="12">Plays a role in the flagellum-specific transport system.</text>
</comment>